<dbReference type="PRINTS" id="PR00070">
    <property type="entry name" value="DHFR"/>
</dbReference>
<sequence>MVDTILVWAQTENGTIAMNGEIPWREKADMRFFREITQNQVVVMGRHTMQSFHGRPLPHRTNLVLSHDKSLVVPEGFQVVHSIDEAKTIASQQNQKLMVIGGKAIYESFMPDATQLYVTYLNTDFTGDVMMAPVDKTIWQGESIRLGHADDENDFDYEIIKYSRRK</sequence>
<reference evidence="9 10" key="1">
    <citation type="submission" date="2020-08" db="EMBL/GenBank/DDBJ databases">
        <title>Genome sequence of Weissella diestrammenae KACC 16890T.</title>
        <authorList>
            <person name="Hyun D.-W."/>
            <person name="Bae J.-W."/>
        </authorList>
    </citation>
    <scope>NUCLEOTIDE SEQUENCE [LARGE SCALE GENOMIC DNA]</scope>
    <source>
        <strain evidence="9 10">KACC 16890</strain>
    </source>
</reference>
<dbReference type="SUPFAM" id="SSF53597">
    <property type="entry name" value="Dihydrofolate reductase-like"/>
    <property type="match status" value="1"/>
</dbReference>
<dbReference type="PANTHER" id="PTHR48069">
    <property type="entry name" value="DIHYDROFOLATE REDUCTASE"/>
    <property type="match status" value="1"/>
</dbReference>
<dbReference type="InterPro" id="IPR012259">
    <property type="entry name" value="DHFR"/>
</dbReference>
<dbReference type="PROSITE" id="PS51330">
    <property type="entry name" value="DHFR_2"/>
    <property type="match status" value="1"/>
</dbReference>
<dbReference type="RefSeq" id="WP_187529273.1">
    <property type="nucleotide sequence ID" value="NZ_CP060724.1"/>
</dbReference>
<dbReference type="InterPro" id="IPR001796">
    <property type="entry name" value="DHFR_dom"/>
</dbReference>
<keyword evidence="5 7" id="KW-0521">NADP</keyword>
<dbReference type="UniPathway" id="UPA00077">
    <property type="reaction ID" value="UER00158"/>
</dbReference>
<name>A0A7G9T5R5_9LACO</name>
<accession>A0A7G9T5R5</accession>
<dbReference type="PANTHER" id="PTHR48069:SF3">
    <property type="entry name" value="DIHYDROFOLATE REDUCTASE"/>
    <property type="match status" value="1"/>
</dbReference>
<keyword evidence="4 7" id="KW-0554">One-carbon metabolism</keyword>
<dbReference type="PIRSF" id="PIRSF000194">
    <property type="entry name" value="DHFR"/>
    <property type="match status" value="1"/>
</dbReference>
<feature type="domain" description="DHFR" evidence="8">
    <location>
        <begin position="3"/>
        <end position="164"/>
    </location>
</feature>
<organism evidence="9 10">
    <name type="scientific">Weissella diestrammenae</name>
    <dbReference type="NCBI Taxonomy" id="1162633"/>
    <lineage>
        <taxon>Bacteria</taxon>
        <taxon>Bacillati</taxon>
        <taxon>Bacillota</taxon>
        <taxon>Bacilli</taxon>
        <taxon>Lactobacillales</taxon>
        <taxon>Lactobacillaceae</taxon>
        <taxon>Weissella</taxon>
    </lineage>
</organism>
<evidence type="ECO:0000256" key="1">
    <source>
        <dbReference type="ARBA" id="ARBA00004903"/>
    </source>
</evidence>
<dbReference type="Proteomes" id="UP000515800">
    <property type="component" value="Chromosome"/>
</dbReference>
<dbReference type="GO" id="GO:0050661">
    <property type="term" value="F:NADP binding"/>
    <property type="evidence" value="ECO:0007669"/>
    <property type="project" value="InterPro"/>
</dbReference>
<evidence type="ECO:0000313" key="10">
    <source>
        <dbReference type="Proteomes" id="UP000515800"/>
    </source>
</evidence>
<keyword evidence="6 7" id="KW-0560">Oxidoreductase</keyword>
<dbReference type="GO" id="GO:0005829">
    <property type="term" value="C:cytosol"/>
    <property type="evidence" value="ECO:0007669"/>
    <property type="project" value="TreeGrafter"/>
</dbReference>
<dbReference type="Gene3D" id="3.40.430.10">
    <property type="entry name" value="Dihydrofolate Reductase, subunit A"/>
    <property type="match status" value="1"/>
</dbReference>
<evidence type="ECO:0000256" key="2">
    <source>
        <dbReference type="ARBA" id="ARBA00009539"/>
    </source>
</evidence>
<keyword evidence="10" id="KW-1185">Reference proteome</keyword>
<dbReference type="Pfam" id="PF00186">
    <property type="entry name" value="DHFR_1"/>
    <property type="match status" value="1"/>
</dbReference>
<dbReference type="GO" id="GO:0046655">
    <property type="term" value="P:folic acid metabolic process"/>
    <property type="evidence" value="ECO:0007669"/>
    <property type="project" value="TreeGrafter"/>
</dbReference>
<evidence type="ECO:0000256" key="7">
    <source>
        <dbReference type="PIRNR" id="PIRNR000194"/>
    </source>
</evidence>
<evidence type="ECO:0000256" key="6">
    <source>
        <dbReference type="ARBA" id="ARBA00023002"/>
    </source>
</evidence>
<dbReference type="GO" id="GO:0046654">
    <property type="term" value="P:tetrahydrofolate biosynthetic process"/>
    <property type="evidence" value="ECO:0007669"/>
    <property type="project" value="UniProtKB-UniPathway"/>
</dbReference>
<gene>
    <name evidence="9" type="ORF">H9L19_00610</name>
</gene>
<dbReference type="EMBL" id="CP060724">
    <property type="protein sequence ID" value="QNN75440.1"/>
    <property type="molecule type" value="Genomic_DNA"/>
</dbReference>
<dbReference type="GO" id="GO:0006730">
    <property type="term" value="P:one-carbon metabolic process"/>
    <property type="evidence" value="ECO:0007669"/>
    <property type="project" value="UniProtKB-KW"/>
</dbReference>
<comment type="catalytic activity">
    <reaction evidence="7">
        <text>(6S)-5,6,7,8-tetrahydrofolate + NADP(+) = 7,8-dihydrofolate + NADPH + H(+)</text>
        <dbReference type="Rhea" id="RHEA:15009"/>
        <dbReference type="ChEBI" id="CHEBI:15378"/>
        <dbReference type="ChEBI" id="CHEBI:57451"/>
        <dbReference type="ChEBI" id="CHEBI:57453"/>
        <dbReference type="ChEBI" id="CHEBI:57783"/>
        <dbReference type="ChEBI" id="CHEBI:58349"/>
        <dbReference type="EC" id="1.5.1.3"/>
    </reaction>
</comment>
<dbReference type="CDD" id="cd00209">
    <property type="entry name" value="DHFR"/>
    <property type="match status" value="1"/>
</dbReference>
<evidence type="ECO:0000259" key="8">
    <source>
        <dbReference type="PROSITE" id="PS51330"/>
    </source>
</evidence>
<comment type="similarity">
    <text evidence="2 7">Belongs to the dihydrofolate reductase family.</text>
</comment>
<dbReference type="InterPro" id="IPR024072">
    <property type="entry name" value="DHFR-like_dom_sf"/>
</dbReference>
<comment type="function">
    <text evidence="7">Key enzyme in folate metabolism. Catalyzes an essential reaction for de novo glycine and purine synthesis, and for DNA precursor synthesis.</text>
</comment>
<dbReference type="AlphaFoldDB" id="A0A7G9T5R5"/>
<evidence type="ECO:0000256" key="5">
    <source>
        <dbReference type="ARBA" id="ARBA00022857"/>
    </source>
</evidence>
<dbReference type="GO" id="GO:0046452">
    <property type="term" value="P:dihydrofolate metabolic process"/>
    <property type="evidence" value="ECO:0007669"/>
    <property type="project" value="TreeGrafter"/>
</dbReference>
<evidence type="ECO:0000256" key="3">
    <source>
        <dbReference type="ARBA" id="ARBA00012856"/>
    </source>
</evidence>
<dbReference type="GO" id="GO:0004146">
    <property type="term" value="F:dihydrofolate reductase activity"/>
    <property type="evidence" value="ECO:0007669"/>
    <property type="project" value="UniProtKB-EC"/>
</dbReference>
<comment type="pathway">
    <text evidence="1 7">Cofactor biosynthesis; tetrahydrofolate biosynthesis; 5,6,7,8-tetrahydrofolate from 7,8-dihydrofolate: step 1/1.</text>
</comment>
<evidence type="ECO:0000313" key="9">
    <source>
        <dbReference type="EMBL" id="QNN75440.1"/>
    </source>
</evidence>
<dbReference type="EC" id="1.5.1.3" evidence="3 7"/>
<protein>
    <recommendedName>
        <fullName evidence="3 7">Dihydrofolate reductase</fullName>
        <ecNumber evidence="3 7">1.5.1.3</ecNumber>
    </recommendedName>
</protein>
<dbReference type="KEGG" id="wdi:H9L19_00610"/>
<evidence type="ECO:0000256" key="4">
    <source>
        <dbReference type="ARBA" id="ARBA00022563"/>
    </source>
</evidence>
<proteinExistence type="inferred from homology"/>